<evidence type="ECO:0000256" key="2">
    <source>
        <dbReference type="ARBA" id="ARBA00022679"/>
    </source>
</evidence>
<dbReference type="InterPro" id="IPR016135">
    <property type="entry name" value="UBQ-conjugating_enzyme/RWD"/>
</dbReference>
<dbReference type="Gramene" id="Jr10_21080_p1">
    <property type="protein sequence ID" value="cds.Jr10_21080_p1"/>
    <property type="gene ID" value="Jr10_21080"/>
</dbReference>
<evidence type="ECO:0000256" key="4">
    <source>
        <dbReference type="ARBA" id="ARBA00022786"/>
    </source>
</evidence>
<sequence length="603" mass="66138">MAQAARLNLRMQKELKLLLTDPPPGSSFPLLSADLDSNSSPNSLSTIDAQIEGPEGTVYADGVFHVKIQIPERYPFQPPSVTFSTPIYHPNIDNGGRICLDILNLPPKGAWQPSLNISTVLTSIGLLLSEPNPDDGLMCDVSREYKYNRQAFDQKARSMTEKYAKAGASRNSSGTQSIQTNSNTSMQMELKPASGDSRLVDECVAGGICGSRWNLLQNSSGSAQERDSNGEVNEGPNDRTSLLNYKNRMEIEGAKKGLKGKEEYHQGQEKEHHTWRKLSLETFGRFQNREGNDNENLVSNCCLLPNPQEPIVASPGSSSLPKADNHYDHQGQDEKSIDNGINMRSAKKLTVGNKQLPGSSNTCRITDIMTSSNSKSHANASHGALPVPTAVNCIENPRNSFVDEMENGYGDTNCKTLCSAGKKLPLGFRGSSQTQETGNKENVVPVQKTSLLHPTGPSMCSSTPSMLSKVGDCYDRESGIGNLGGSHKKCMIGRKLSLGSLSQIQGSHHDNMQMLSHSNKHSEDPHMNRHMQQHCKCDNKQKLDCDHGMDIDEQIKRQKTDESPISESVIVLDSEDSEDEGRVSFRSKSLLARKRIGKWKAKA</sequence>
<dbReference type="OrthoDB" id="9978460at2759"/>
<dbReference type="InterPro" id="IPR023313">
    <property type="entry name" value="UBQ-conjugating_AS"/>
</dbReference>
<dbReference type="GO" id="GO:0005634">
    <property type="term" value="C:nucleus"/>
    <property type="evidence" value="ECO:0000318"/>
    <property type="project" value="GO_Central"/>
</dbReference>
<dbReference type="FunFam" id="3.10.110.10:FF:000041">
    <property type="entry name" value="Ubiquitin-conjugating enzyme E2 T"/>
    <property type="match status" value="1"/>
</dbReference>
<keyword evidence="4" id="KW-0833">Ubl conjugation pathway</keyword>
<dbReference type="CDD" id="cd23805">
    <property type="entry name" value="UBCc_UBE2T"/>
    <property type="match status" value="1"/>
</dbReference>
<dbReference type="Pfam" id="PF00179">
    <property type="entry name" value="UQ_con"/>
    <property type="match status" value="1"/>
</dbReference>
<evidence type="ECO:0000256" key="1">
    <source>
        <dbReference type="ARBA" id="ARBA00012486"/>
    </source>
</evidence>
<feature type="domain" description="UBC core" evidence="7">
    <location>
        <begin position="6"/>
        <end position="165"/>
    </location>
</feature>
<dbReference type="GO" id="GO:0061631">
    <property type="term" value="F:ubiquitin conjugating enzyme activity"/>
    <property type="evidence" value="ECO:0000318"/>
    <property type="project" value="GO_Central"/>
</dbReference>
<evidence type="ECO:0000256" key="3">
    <source>
        <dbReference type="ARBA" id="ARBA00022741"/>
    </source>
</evidence>
<feature type="region of interest" description="Disordered" evidence="6">
    <location>
        <begin position="313"/>
        <end position="337"/>
    </location>
</feature>
<dbReference type="AlphaFoldDB" id="A0A2I4G4N7"/>
<feature type="region of interest" description="Disordered" evidence="6">
    <location>
        <begin position="219"/>
        <end position="244"/>
    </location>
</feature>
<keyword evidence="3" id="KW-0547">Nucleotide-binding</keyword>
<keyword evidence="5" id="KW-0067">ATP-binding</keyword>
<proteinExistence type="predicted"/>
<evidence type="ECO:0000313" key="9">
    <source>
        <dbReference type="RefSeq" id="XP_018838840.1"/>
    </source>
</evidence>
<reference evidence="9" key="1">
    <citation type="submission" date="2025-08" db="UniProtKB">
        <authorList>
            <consortium name="RefSeq"/>
        </authorList>
    </citation>
    <scope>IDENTIFICATION</scope>
    <source>
        <tissue evidence="9">Leaves</tissue>
    </source>
</reference>
<dbReference type="Gene3D" id="3.10.110.10">
    <property type="entry name" value="Ubiquitin Conjugating Enzyme"/>
    <property type="match status" value="1"/>
</dbReference>
<dbReference type="PROSITE" id="PS50127">
    <property type="entry name" value="UBC_2"/>
    <property type="match status" value="1"/>
</dbReference>
<dbReference type="KEGG" id="jre:109004662"/>
<evidence type="ECO:0000256" key="6">
    <source>
        <dbReference type="SAM" id="MobiDB-lite"/>
    </source>
</evidence>
<dbReference type="GO" id="GO:0005524">
    <property type="term" value="F:ATP binding"/>
    <property type="evidence" value="ECO:0007669"/>
    <property type="project" value="UniProtKB-KW"/>
</dbReference>
<feature type="region of interest" description="Disordered" evidence="6">
    <location>
        <begin position="158"/>
        <end position="184"/>
    </location>
</feature>
<dbReference type="SMART" id="SM00212">
    <property type="entry name" value="UBCc"/>
    <property type="match status" value="1"/>
</dbReference>
<feature type="compositionally biased region" description="Polar residues" evidence="6">
    <location>
        <begin position="169"/>
        <end position="184"/>
    </location>
</feature>
<keyword evidence="2" id="KW-0808">Transferase</keyword>
<keyword evidence="8" id="KW-1185">Reference proteome</keyword>
<dbReference type="GO" id="GO:0000209">
    <property type="term" value="P:protein polyubiquitination"/>
    <property type="evidence" value="ECO:0000318"/>
    <property type="project" value="GO_Central"/>
</dbReference>
<dbReference type="PROSITE" id="PS00183">
    <property type="entry name" value="UBC_1"/>
    <property type="match status" value="1"/>
</dbReference>
<evidence type="ECO:0000313" key="8">
    <source>
        <dbReference type="Proteomes" id="UP000235220"/>
    </source>
</evidence>
<dbReference type="PANTHER" id="PTHR24068">
    <property type="entry name" value="UBIQUITIN-CONJUGATING ENZYME E2"/>
    <property type="match status" value="1"/>
</dbReference>
<dbReference type="STRING" id="51240.A0A2I4G4N7"/>
<dbReference type="RefSeq" id="XP_018838840.1">
    <property type="nucleotide sequence ID" value="XM_018983295.2"/>
</dbReference>
<protein>
    <recommendedName>
        <fullName evidence="1">E2 ubiquitin-conjugating enzyme</fullName>
        <ecNumber evidence="1">2.3.2.23</ecNumber>
    </recommendedName>
</protein>
<dbReference type="FunCoup" id="A0A2I4G4N7">
    <property type="interactions" value="124"/>
</dbReference>
<gene>
    <name evidence="9" type="primary">LOC109004662</name>
</gene>
<evidence type="ECO:0000256" key="5">
    <source>
        <dbReference type="ARBA" id="ARBA00022840"/>
    </source>
</evidence>
<evidence type="ECO:0000259" key="7">
    <source>
        <dbReference type="PROSITE" id="PS50127"/>
    </source>
</evidence>
<dbReference type="GeneID" id="109004662"/>
<dbReference type="GO" id="GO:0006974">
    <property type="term" value="P:DNA damage response"/>
    <property type="evidence" value="ECO:0000318"/>
    <property type="project" value="GO_Central"/>
</dbReference>
<name>A0A2I4G4N7_JUGRE</name>
<dbReference type="Proteomes" id="UP000235220">
    <property type="component" value="Chromosome 10"/>
</dbReference>
<organism evidence="8 9">
    <name type="scientific">Juglans regia</name>
    <name type="common">English walnut</name>
    <dbReference type="NCBI Taxonomy" id="51240"/>
    <lineage>
        <taxon>Eukaryota</taxon>
        <taxon>Viridiplantae</taxon>
        <taxon>Streptophyta</taxon>
        <taxon>Embryophyta</taxon>
        <taxon>Tracheophyta</taxon>
        <taxon>Spermatophyta</taxon>
        <taxon>Magnoliopsida</taxon>
        <taxon>eudicotyledons</taxon>
        <taxon>Gunneridae</taxon>
        <taxon>Pentapetalae</taxon>
        <taxon>rosids</taxon>
        <taxon>fabids</taxon>
        <taxon>Fagales</taxon>
        <taxon>Juglandaceae</taxon>
        <taxon>Juglans</taxon>
    </lineage>
</organism>
<accession>A0A2I4G4N7</accession>
<dbReference type="EC" id="2.3.2.23" evidence="1"/>
<dbReference type="InterPro" id="IPR000608">
    <property type="entry name" value="UBC"/>
</dbReference>
<feature type="compositionally biased region" description="Basic and acidic residues" evidence="6">
    <location>
        <begin position="323"/>
        <end position="337"/>
    </location>
</feature>
<dbReference type="SUPFAM" id="SSF54495">
    <property type="entry name" value="UBC-like"/>
    <property type="match status" value="1"/>
</dbReference>